<dbReference type="InterPro" id="IPR029063">
    <property type="entry name" value="SAM-dependent_MTases_sf"/>
</dbReference>
<name>A0A0F9PMG2_9ZZZZ</name>
<reference evidence="1" key="1">
    <citation type="journal article" date="2015" name="Nature">
        <title>Complex archaea that bridge the gap between prokaryotes and eukaryotes.</title>
        <authorList>
            <person name="Spang A."/>
            <person name="Saw J.H."/>
            <person name="Jorgensen S.L."/>
            <person name="Zaremba-Niedzwiedzka K."/>
            <person name="Martijn J."/>
            <person name="Lind A.E."/>
            <person name="van Eijk R."/>
            <person name="Schleper C."/>
            <person name="Guy L."/>
            <person name="Ettema T.J."/>
        </authorList>
    </citation>
    <scope>NUCLEOTIDE SEQUENCE</scope>
</reference>
<evidence type="ECO:0008006" key="2">
    <source>
        <dbReference type="Google" id="ProtNLM"/>
    </source>
</evidence>
<dbReference type="Gene3D" id="3.40.50.150">
    <property type="entry name" value="Vaccinia Virus protein VP39"/>
    <property type="match status" value="1"/>
</dbReference>
<dbReference type="SUPFAM" id="SSF53335">
    <property type="entry name" value="S-adenosyl-L-methionine-dependent methyltransferases"/>
    <property type="match status" value="1"/>
</dbReference>
<dbReference type="Pfam" id="PF13489">
    <property type="entry name" value="Methyltransf_23"/>
    <property type="match status" value="1"/>
</dbReference>
<accession>A0A0F9PMG2</accession>
<sequence>MSITREYQAELRKQHEERGHWGSSAVRYGAGDDITVILNKKIYRGIKTVLDYGCGQGTLGDFIRENAPGRVKWFEYDPGIPGKDVKPEGQFDLVLTTDVLEHVEPHLLDETIAELASLTRLVMYNNIPNTPAGSDFITGPYVGQNLHLIVESPEWWHEKINGIVFPKFVRAEFRTIIRHGGCGDKTRCMFVHERVRK</sequence>
<organism evidence="1">
    <name type="scientific">marine sediment metagenome</name>
    <dbReference type="NCBI Taxonomy" id="412755"/>
    <lineage>
        <taxon>unclassified sequences</taxon>
        <taxon>metagenomes</taxon>
        <taxon>ecological metagenomes</taxon>
    </lineage>
</organism>
<dbReference type="AlphaFoldDB" id="A0A0F9PMG2"/>
<dbReference type="EMBL" id="LAZR01002215">
    <property type="protein sequence ID" value="KKN32980.1"/>
    <property type="molecule type" value="Genomic_DNA"/>
</dbReference>
<comment type="caution">
    <text evidence="1">The sequence shown here is derived from an EMBL/GenBank/DDBJ whole genome shotgun (WGS) entry which is preliminary data.</text>
</comment>
<evidence type="ECO:0000313" key="1">
    <source>
        <dbReference type="EMBL" id="KKN32980.1"/>
    </source>
</evidence>
<protein>
    <recommendedName>
        <fullName evidence="2">Methyltransferase domain-containing protein</fullName>
    </recommendedName>
</protein>
<proteinExistence type="predicted"/>
<gene>
    <name evidence="1" type="ORF">LCGC14_0808520</name>
</gene>